<dbReference type="Pfam" id="PF11485">
    <property type="entry name" value="STK_08120-like"/>
    <property type="match status" value="1"/>
</dbReference>
<dbReference type="InterPro" id="IPR021578">
    <property type="entry name" value="STK_08120-like"/>
</dbReference>
<evidence type="ECO:0000313" key="1">
    <source>
        <dbReference type="EMBL" id="EHP70060.1"/>
    </source>
</evidence>
<evidence type="ECO:0008006" key="3">
    <source>
        <dbReference type="Google" id="ProtNLM"/>
    </source>
</evidence>
<gene>
    <name evidence="1" type="ORF">MetMK1DRAFT_00005620</name>
</gene>
<dbReference type="HOGENOM" id="CLU_154341_0_0_2"/>
<organism evidence="1 2">
    <name type="scientific">Metallosphaera yellowstonensis MK1</name>
    <dbReference type="NCBI Taxonomy" id="671065"/>
    <lineage>
        <taxon>Archaea</taxon>
        <taxon>Thermoproteota</taxon>
        <taxon>Thermoprotei</taxon>
        <taxon>Sulfolobales</taxon>
        <taxon>Sulfolobaceae</taxon>
        <taxon>Metallosphaera</taxon>
    </lineage>
</organism>
<dbReference type="Gene3D" id="3.30.530.20">
    <property type="match status" value="1"/>
</dbReference>
<name>H2C1D9_9CREN</name>
<sequence>MKYIAEIGTEHPQESIRALLSDPHFVIPRVFKSVKEFRVEGSSFRGVARYFGFEHEVLGNVYSSVNEVSYPFTLRHGVDVGTGRLTFLIQPGSVRVILEYEGWMERFSRGILKGWVRDFLTDFEEVVRMERIKRRL</sequence>
<reference evidence="1 2" key="1">
    <citation type="submission" date="2012-01" db="EMBL/GenBank/DDBJ databases">
        <title>Improved High-Quality Draft sequence of Metallosphaera yellowstonensis MK1.</title>
        <authorList>
            <consortium name="US DOE Joint Genome Institute"/>
            <person name="Lucas S."/>
            <person name="Han J."/>
            <person name="Cheng J.-F."/>
            <person name="Goodwin L."/>
            <person name="Pitluck S."/>
            <person name="Peters L."/>
            <person name="Teshima H."/>
            <person name="Detter J.C."/>
            <person name="Han C."/>
            <person name="Tapia R."/>
            <person name="Land M."/>
            <person name="Hauser L."/>
            <person name="Kyrpides N."/>
            <person name="Kozubal M."/>
            <person name="Macur R.E."/>
            <person name="Jay Z."/>
            <person name="Inskeep W."/>
            <person name="Woyke T."/>
        </authorList>
    </citation>
    <scope>NUCLEOTIDE SEQUENCE [LARGE SCALE GENOMIC DNA]</scope>
    <source>
        <strain evidence="1 2">MK1</strain>
    </source>
</reference>
<dbReference type="EMBL" id="JH597761">
    <property type="protein sequence ID" value="EHP70060.1"/>
    <property type="molecule type" value="Genomic_DNA"/>
</dbReference>
<dbReference type="OrthoDB" id="34680at2157"/>
<keyword evidence="2" id="KW-1185">Reference proteome</keyword>
<dbReference type="eggNOG" id="arCOG07265">
    <property type="taxonomic scope" value="Archaea"/>
</dbReference>
<dbReference type="InterPro" id="IPR023393">
    <property type="entry name" value="START-like_dom_sf"/>
</dbReference>
<dbReference type="Proteomes" id="UP000003980">
    <property type="component" value="Unassembled WGS sequence"/>
</dbReference>
<dbReference type="AlphaFoldDB" id="H2C1D9"/>
<proteinExistence type="predicted"/>
<evidence type="ECO:0000313" key="2">
    <source>
        <dbReference type="Proteomes" id="UP000003980"/>
    </source>
</evidence>
<dbReference type="STRING" id="671065.MetMK1DRAFT_00005620"/>
<protein>
    <recommendedName>
        <fullName evidence="3">Polyketide cyclase / dehydrase and lipid transport</fullName>
    </recommendedName>
</protein>
<dbReference type="RefSeq" id="WP_009070425.1">
    <property type="nucleotide sequence ID" value="NZ_JH597761.1"/>
</dbReference>
<accession>H2C1D9</accession>